<feature type="transmembrane region" description="Helical" evidence="8">
    <location>
        <begin position="84"/>
        <end position="103"/>
    </location>
</feature>
<dbReference type="Proteomes" id="UP000188929">
    <property type="component" value="Unassembled WGS sequence"/>
</dbReference>
<evidence type="ECO:0000256" key="2">
    <source>
        <dbReference type="ARBA" id="ARBA00007776"/>
    </source>
</evidence>
<feature type="transmembrane region" description="Helical" evidence="8">
    <location>
        <begin position="110"/>
        <end position="135"/>
    </location>
</feature>
<evidence type="ECO:0000256" key="3">
    <source>
        <dbReference type="ARBA" id="ARBA00022475"/>
    </source>
</evidence>
<keyword evidence="5" id="KW-0133">Cell shape</keyword>
<dbReference type="AlphaFoldDB" id="A0A1V2I2V8"/>
<dbReference type="RefSeq" id="WP_076820842.1">
    <property type="nucleotide sequence ID" value="NZ_MOMC01000072.1"/>
</dbReference>
<dbReference type="InterPro" id="IPR007227">
    <property type="entry name" value="Cell_shape_determining_MreD"/>
</dbReference>
<comment type="caution">
    <text evidence="9">The sequence shown here is derived from an EMBL/GenBank/DDBJ whole genome shotgun (WGS) entry which is preliminary data.</text>
</comment>
<dbReference type="STRING" id="1834516.BL253_30455"/>
<evidence type="ECO:0000256" key="4">
    <source>
        <dbReference type="ARBA" id="ARBA00022692"/>
    </source>
</evidence>
<evidence type="ECO:0000313" key="9">
    <source>
        <dbReference type="EMBL" id="ONH24347.1"/>
    </source>
</evidence>
<dbReference type="GO" id="GO:0005886">
    <property type="term" value="C:plasma membrane"/>
    <property type="evidence" value="ECO:0007669"/>
    <property type="project" value="UniProtKB-SubCell"/>
</dbReference>
<gene>
    <name evidence="9" type="ORF">BL253_30455</name>
</gene>
<keyword evidence="7 8" id="KW-0472">Membrane</keyword>
<feature type="transmembrane region" description="Helical" evidence="8">
    <location>
        <begin position="49"/>
        <end position="72"/>
    </location>
</feature>
<feature type="transmembrane region" description="Helical" evidence="8">
    <location>
        <begin position="147"/>
        <end position="172"/>
    </location>
</feature>
<dbReference type="NCBIfam" id="TIGR03426">
    <property type="entry name" value="shape_MreD"/>
    <property type="match status" value="1"/>
</dbReference>
<proteinExistence type="inferred from homology"/>
<accession>A0A1V2I2V8</accession>
<sequence length="184" mass="18575">MSVQLFEPDHEGEVHPLTFAALTVVLLAAAITQVSVVARVPLPGGHPDLVLLLLATAALLEGPIAGALLGFVVGLFGDLLSTHVLGRSALVCCLLGYLVGLLADATERSVAIALVVVSGAVAGGTLANVAVAGLLSDGAAGTPSQAFLRAVVAALYAALLTPFLFPAMAAGVRRTRRARGARRP</sequence>
<dbReference type="Gene3D" id="1.10.1760.20">
    <property type="match status" value="1"/>
</dbReference>
<evidence type="ECO:0000256" key="6">
    <source>
        <dbReference type="ARBA" id="ARBA00022989"/>
    </source>
</evidence>
<evidence type="ECO:0000256" key="5">
    <source>
        <dbReference type="ARBA" id="ARBA00022960"/>
    </source>
</evidence>
<evidence type="ECO:0000256" key="7">
    <source>
        <dbReference type="ARBA" id="ARBA00023136"/>
    </source>
</evidence>
<dbReference type="EMBL" id="MOMC01000072">
    <property type="protein sequence ID" value="ONH24347.1"/>
    <property type="molecule type" value="Genomic_DNA"/>
</dbReference>
<protein>
    <submittedName>
        <fullName evidence="9">Rod shape-determining protein MreD</fullName>
    </submittedName>
</protein>
<keyword evidence="4 8" id="KW-0812">Transmembrane</keyword>
<keyword evidence="6 8" id="KW-1133">Transmembrane helix</keyword>
<reference evidence="10" key="1">
    <citation type="submission" date="2016-10" db="EMBL/GenBank/DDBJ databases">
        <title>Frankia sp. NRRL B-16386 Genome sequencing.</title>
        <authorList>
            <person name="Ghodhbane-Gtari F."/>
            <person name="Swanson E."/>
            <person name="Gueddou A."/>
            <person name="Hezbri K."/>
            <person name="Ktari K."/>
            <person name="Nouioui I."/>
            <person name="Morris K."/>
            <person name="Simpson S."/>
            <person name="Abebe-Akele F."/>
            <person name="Thomas K."/>
            <person name="Gtari M."/>
            <person name="Tisa L.S."/>
        </authorList>
    </citation>
    <scope>NUCLEOTIDE SEQUENCE [LARGE SCALE GENOMIC DNA]</scope>
    <source>
        <strain evidence="10">NRRL B-16386</strain>
    </source>
</reference>
<dbReference type="GO" id="GO:0008360">
    <property type="term" value="P:regulation of cell shape"/>
    <property type="evidence" value="ECO:0007669"/>
    <property type="project" value="UniProtKB-KW"/>
</dbReference>
<feature type="transmembrane region" description="Helical" evidence="8">
    <location>
        <begin position="20"/>
        <end position="42"/>
    </location>
</feature>
<comment type="subcellular location">
    <subcellularLocation>
        <location evidence="1">Cell membrane</location>
        <topology evidence="1">Multi-pass membrane protein</topology>
    </subcellularLocation>
</comment>
<evidence type="ECO:0000256" key="1">
    <source>
        <dbReference type="ARBA" id="ARBA00004651"/>
    </source>
</evidence>
<keyword evidence="3" id="KW-1003">Cell membrane</keyword>
<dbReference type="Pfam" id="PF04093">
    <property type="entry name" value="MreD"/>
    <property type="match status" value="1"/>
</dbReference>
<evidence type="ECO:0000256" key="8">
    <source>
        <dbReference type="SAM" id="Phobius"/>
    </source>
</evidence>
<organism evidence="9 10">
    <name type="scientific">Pseudofrankia asymbiotica</name>
    <dbReference type="NCBI Taxonomy" id="1834516"/>
    <lineage>
        <taxon>Bacteria</taxon>
        <taxon>Bacillati</taxon>
        <taxon>Actinomycetota</taxon>
        <taxon>Actinomycetes</taxon>
        <taxon>Frankiales</taxon>
        <taxon>Frankiaceae</taxon>
        <taxon>Pseudofrankia</taxon>
    </lineage>
</organism>
<name>A0A1V2I2V8_9ACTN</name>
<evidence type="ECO:0000313" key="10">
    <source>
        <dbReference type="Proteomes" id="UP000188929"/>
    </source>
</evidence>
<comment type="similarity">
    <text evidence="2">Belongs to the MreD family.</text>
</comment>
<keyword evidence="10" id="KW-1185">Reference proteome</keyword>